<feature type="transmembrane region" description="Helical" evidence="7">
    <location>
        <begin position="238"/>
        <end position="257"/>
    </location>
</feature>
<evidence type="ECO:0000256" key="7">
    <source>
        <dbReference type="RuleBase" id="RU363032"/>
    </source>
</evidence>
<dbReference type="PANTHER" id="PTHR43744">
    <property type="entry name" value="ABC TRANSPORTER PERMEASE PROTEIN MG189-RELATED-RELATED"/>
    <property type="match status" value="1"/>
</dbReference>
<keyword evidence="9" id="KW-0762">Sugar transport</keyword>
<dbReference type="InterPro" id="IPR035906">
    <property type="entry name" value="MetI-like_sf"/>
</dbReference>
<comment type="similarity">
    <text evidence="7">Belongs to the binding-protein-dependent transport system permease family.</text>
</comment>
<evidence type="ECO:0000256" key="3">
    <source>
        <dbReference type="ARBA" id="ARBA00022475"/>
    </source>
</evidence>
<evidence type="ECO:0000259" key="8">
    <source>
        <dbReference type="PROSITE" id="PS50928"/>
    </source>
</evidence>
<evidence type="ECO:0000256" key="2">
    <source>
        <dbReference type="ARBA" id="ARBA00022448"/>
    </source>
</evidence>
<feature type="domain" description="ABC transmembrane type-1" evidence="8">
    <location>
        <begin position="68"/>
        <end position="257"/>
    </location>
</feature>
<accession>A0ABT9NVN8</accession>
<protein>
    <submittedName>
        <fullName evidence="9">Multiple sugar transport system permease protein</fullName>
    </submittedName>
</protein>
<dbReference type="Gene3D" id="1.10.3720.10">
    <property type="entry name" value="MetI-like"/>
    <property type="match status" value="1"/>
</dbReference>
<gene>
    <name evidence="9" type="ORF">J2S57_000243</name>
</gene>
<keyword evidence="4 7" id="KW-0812">Transmembrane</keyword>
<keyword evidence="3" id="KW-1003">Cell membrane</keyword>
<evidence type="ECO:0000256" key="4">
    <source>
        <dbReference type="ARBA" id="ARBA00022692"/>
    </source>
</evidence>
<evidence type="ECO:0000313" key="10">
    <source>
        <dbReference type="Proteomes" id="UP001235712"/>
    </source>
</evidence>
<keyword evidence="10" id="KW-1185">Reference proteome</keyword>
<feature type="transmembrane region" description="Helical" evidence="7">
    <location>
        <begin position="72"/>
        <end position="93"/>
    </location>
</feature>
<evidence type="ECO:0000313" key="9">
    <source>
        <dbReference type="EMBL" id="MDP9824494.1"/>
    </source>
</evidence>
<comment type="caution">
    <text evidence="9">The sequence shown here is derived from an EMBL/GenBank/DDBJ whole genome shotgun (WGS) entry which is preliminary data.</text>
</comment>
<organism evidence="9 10">
    <name type="scientific">Kineosporia succinea</name>
    <dbReference type="NCBI Taxonomy" id="84632"/>
    <lineage>
        <taxon>Bacteria</taxon>
        <taxon>Bacillati</taxon>
        <taxon>Actinomycetota</taxon>
        <taxon>Actinomycetes</taxon>
        <taxon>Kineosporiales</taxon>
        <taxon>Kineosporiaceae</taxon>
        <taxon>Kineosporia</taxon>
    </lineage>
</organism>
<evidence type="ECO:0000256" key="6">
    <source>
        <dbReference type="ARBA" id="ARBA00023136"/>
    </source>
</evidence>
<keyword evidence="5 7" id="KW-1133">Transmembrane helix</keyword>
<dbReference type="Pfam" id="PF00528">
    <property type="entry name" value="BPD_transp_1"/>
    <property type="match status" value="1"/>
</dbReference>
<dbReference type="PANTHER" id="PTHR43744:SF12">
    <property type="entry name" value="ABC TRANSPORTER PERMEASE PROTEIN MG189-RELATED"/>
    <property type="match status" value="1"/>
</dbReference>
<dbReference type="Proteomes" id="UP001235712">
    <property type="component" value="Unassembled WGS sequence"/>
</dbReference>
<dbReference type="RefSeq" id="WP_307237161.1">
    <property type="nucleotide sequence ID" value="NZ_JAUSQZ010000001.1"/>
</dbReference>
<feature type="transmembrane region" description="Helical" evidence="7">
    <location>
        <begin position="7"/>
        <end position="29"/>
    </location>
</feature>
<sequence>MIKRNNLLVHAVLIAGAVLMMFPFVWQILMSLSTNAEVQSVTPHLWPSKFQWGNYAEVFRQVPFLDQLRTSVWITVVRVLAQIAFCTLAGYAFARMQFRGKAIVLGAVLSILMVPSQVYLLPQYEIVQDLGLLGSMTGLLLPGLFSAFGTFLMRTAFLNLPSELEEAARLDGANPFQVFWHVMLPLIRPSISVLAITSTLWSWNELLWPLVVATQSEDMPLSAGLATLINDRTVNYPVVLAASLLATAPVLIMFILLQRRVIDGLATSGLK</sequence>
<feature type="transmembrane region" description="Helical" evidence="7">
    <location>
        <begin position="102"/>
        <end position="120"/>
    </location>
</feature>
<dbReference type="InterPro" id="IPR000515">
    <property type="entry name" value="MetI-like"/>
</dbReference>
<keyword evidence="2 7" id="KW-0813">Transport</keyword>
<dbReference type="CDD" id="cd06261">
    <property type="entry name" value="TM_PBP2"/>
    <property type="match status" value="1"/>
</dbReference>
<reference evidence="9 10" key="1">
    <citation type="submission" date="2023-07" db="EMBL/GenBank/DDBJ databases">
        <title>Sequencing the genomes of 1000 actinobacteria strains.</title>
        <authorList>
            <person name="Klenk H.-P."/>
        </authorList>
    </citation>
    <scope>NUCLEOTIDE SEQUENCE [LARGE SCALE GENOMIC DNA]</scope>
    <source>
        <strain evidence="9 10">DSM 44388</strain>
    </source>
</reference>
<evidence type="ECO:0000256" key="1">
    <source>
        <dbReference type="ARBA" id="ARBA00004651"/>
    </source>
</evidence>
<dbReference type="EMBL" id="JAUSQZ010000001">
    <property type="protein sequence ID" value="MDP9824494.1"/>
    <property type="molecule type" value="Genomic_DNA"/>
</dbReference>
<keyword evidence="6 7" id="KW-0472">Membrane</keyword>
<dbReference type="PROSITE" id="PS50928">
    <property type="entry name" value="ABC_TM1"/>
    <property type="match status" value="1"/>
</dbReference>
<evidence type="ECO:0000256" key="5">
    <source>
        <dbReference type="ARBA" id="ARBA00022989"/>
    </source>
</evidence>
<comment type="subcellular location">
    <subcellularLocation>
        <location evidence="1 7">Cell membrane</location>
        <topology evidence="1 7">Multi-pass membrane protein</topology>
    </subcellularLocation>
</comment>
<feature type="transmembrane region" description="Helical" evidence="7">
    <location>
        <begin position="132"/>
        <end position="157"/>
    </location>
</feature>
<dbReference type="SUPFAM" id="SSF161098">
    <property type="entry name" value="MetI-like"/>
    <property type="match status" value="1"/>
</dbReference>
<proteinExistence type="inferred from homology"/>
<name>A0ABT9NVN8_9ACTN</name>